<evidence type="ECO:0000313" key="2">
    <source>
        <dbReference type="EMBL" id="WOJ94720.1"/>
    </source>
</evidence>
<feature type="transmembrane region" description="Helical" evidence="1">
    <location>
        <begin position="55"/>
        <end position="79"/>
    </location>
</feature>
<keyword evidence="1" id="KW-0812">Transmembrane</keyword>
<dbReference type="Proteomes" id="UP001626537">
    <property type="component" value="Chromosome"/>
</dbReference>
<feature type="transmembrane region" description="Helical" evidence="1">
    <location>
        <begin position="12"/>
        <end position="35"/>
    </location>
</feature>
<proteinExistence type="predicted"/>
<dbReference type="RefSeq" id="WP_407349357.1">
    <property type="nucleotide sequence ID" value="NZ_CP136864.1"/>
</dbReference>
<accession>A0ABZ0I6D7</accession>
<gene>
    <name evidence="2" type="ORF">R0135_06015</name>
</gene>
<name>A0ABZ0I6D7_9GAMM</name>
<organism evidence="2 3">
    <name type="scientific">Congregibacter variabilis</name>
    <dbReference type="NCBI Taxonomy" id="3081200"/>
    <lineage>
        <taxon>Bacteria</taxon>
        <taxon>Pseudomonadati</taxon>
        <taxon>Pseudomonadota</taxon>
        <taxon>Gammaproteobacteria</taxon>
        <taxon>Cellvibrionales</taxon>
        <taxon>Halieaceae</taxon>
        <taxon>Congregibacter</taxon>
    </lineage>
</organism>
<protein>
    <recommendedName>
        <fullName evidence="4">Lipopolysaccharide assembly protein A domain-containing protein</fullName>
    </recommendedName>
</protein>
<keyword evidence="1" id="KW-1133">Transmembrane helix</keyword>
<evidence type="ECO:0008006" key="4">
    <source>
        <dbReference type="Google" id="ProtNLM"/>
    </source>
</evidence>
<reference evidence="2 3" key="1">
    <citation type="submission" date="2023-10" db="EMBL/GenBank/DDBJ databases">
        <title>Two novel species belonging to the OM43/NOR5 clade.</title>
        <authorList>
            <person name="Park M."/>
        </authorList>
    </citation>
    <scope>NUCLEOTIDE SEQUENCE [LARGE SCALE GENOMIC DNA]</scope>
    <source>
        <strain evidence="2 3">IMCC43200</strain>
    </source>
</reference>
<evidence type="ECO:0000313" key="3">
    <source>
        <dbReference type="Proteomes" id="UP001626537"/>
    </source>
</evidence>
<dbReference type="EMBL" id="CP136864">
    <property type="protein sequence ID" value="WOJ94720.1"/>
    <property type="molecule type" value="Genomic_DNA"/>
</dbReference>
<evidence type="ECO:0000256" key="1">
    <source>
        <dbReference type="SAM" id="Phobius"/>
    </source>
</evidence>
<sequence>MTFTRFLKTQILMAVLSGLALGIVLCIALLLIGGVNGEIALDIELASADGFWGLLLLPLLLAVLVLLVSPLSYTLILLVNKWRNRRASAD</sequence>
<keyword evidence="3" id="KW-1185">Reference proteome</keyword>
<keyword evidence="1" id="KW-0472">Membrane</keyword>